<proteinExistence type="predicted"/>
<keyword evidence="2" id="KW-1185">Reference proteome</keyword>
<dbReference type="AlphaFoldDB" id="A0A4P8L5I4"/>
<reference evidence="1 2" key="1">
    <citation type="submission" date="2019-05" db="EMBL/GenBank/DDBJ databases">
        <title>The Complete Genome Sequence of the n-alkane-degrading Desulfoglaeba alkanexedens ALDC reveals multiple alkylsuccinate synthase gene clusters.</title>
        <authorList>
            <person name="Callaghan A.V."/>
            <person name="Davidova I.A."/>
            <person name="Duncan K.E."/>
            <person name="Morris B."/>
            <person name="McInerney M.J."/>
        </authorList>
    </citation>
    <scope>NUCLEOTIDE SEQUENCE [LARGE SCALE GENOMIC DNA]</scope>
    <source>
        <strain evidence="1 2">ALDC</strain>
    </source>
</reference>
<sequence>MERLFTAAEVEGRMDCYGEFDRNDSICVGYCALNFSCAMAKARFGSQALTDRWDPRNLDMQTTWNP</sequence>
<dbReference type="KEGG" id="dax:FDQ92_13760"/>
<organism evidence="1 2">
    <name type="scientific">Desulfoglaeba alkanexedens ALDC</name>
    <dbReference type="NCBI Taxonomy" id="980445"/>
    <lineage>
        <taxon>Bacteria</taxon>
        <taxon>Pseudomonadati</taxon>
        <taxon>Thermodesulfobacteriota</taxon>
        <taxon>Syntrophobacteria</taxon>
        <taxon>Syntrophobacterales</taxon>
        <taxon>Syntrophobacteraceae</taxon>
        <taxon>Desulfoglaeba</taxon>
    </lineage>
</organism>
<evidence type="ECO:0000313" key="2">
    <source>
        <dbReference type="Proteomes" id="UP000298602"/>
    </source>
</evidence>
<evidence type="ECO:0000313" key="1">
    <source>
        <dbReference type="EMBL" id="QCQ23144.1"/>
    </source>
</evidence>
<dbReference type="RefSeq" id="WP_137425424.1">
    <property type="nucleotide sequence ID" value="NZ_CP040098.1"/>
</dbReference>
<reference evidence="1 2" key="2">
    <citation type="submission" date="2019-05" db="EMBL/GenBank/DDBJ databases">
        <authorList>
            <person name="Suflita J.M."/>
            <person name="Marks C.R."/>
        </authorList>
    </citation>
    <scope>NUCLEOTIDE SEQUENCE [LARGE SCALE GENOMIC DNA]</scope>
    <source>
        <strain evidence="1 2">ALDC</strain>
    </source>
</reference>
<dbReference type="EMBL" id="CP040098">
    <property type="protein sequence ID" value="QCQ23144.1"/>
    <property type="molecule type" value="Genomic_DNA"/>
</dbReference>
<name>A0A4P8L5I4_9BACT</name>
<dbReference type="OrthoDB" id="5421932at2"/>
<accession>A0A4P8L5I4</accession>
<gene>
    <name evidence="1" type="ORF">FDQ92_13760</name>
</gene>
<protein>
    <submittedName>
        <fullName evidence="1">Uncharacterized protein</fullName>
    </submittedName>
</protein>
<dbReference type="Proteomes" id="UP000298602">
    <property type="component" value="Chromosome"/>
</dbReference>